<dbReference type="InterPro" id="IPR006626">
    <property type="entry name" value="PbH1"/>
</dbReference>
<evidence type="ECO:0000313" key="5">
    <source>
        <dbReference type="Proteomes" id="UP000184031"/>
    </source>
</evidence>
<dbReference type="InterPro" id="IPR011050">
    <property type="entry name" value="Pectin_lyase_fold/virulence"/>
</dbReference>
<name>A0A1M6V246_9FLAO</name>
<dbReference type="AlphaFoldDB" id="A0A1M6V246"/>
<evidence type="ECO:0000256" key="1">
    <source>
        <dbReference type="SAM" id="MobiDB-lite"/>
    </source>
</evidence>
<reference evidence="4 5" key="1">
    <citation type="submission" date="2016-11" db="EMBL/GenBank/DDBJ databases">
        <authorList>
            <person name="Varghese N."/>
            <person name="Submissions S."/>
        </authorList>
    </citation>
    <scope>NUCLEOTIDE SEQUENCE [LARGE SCALE GENOMIC DNA]</scope>
    <source>
        <strain evidence="4 5">CGMCC 1.12174</strain>
        <strain evidence="3 6">DSM 26351</strain>
    </source>
</reference>
<protein>
    <submittedName>
        <fullName evidence="4">Right handed beta helix region</fullName>
    </submittedName>
</protein>
<dbReference type="EMBL" id="FRAT01000004">
    <property type="protein sequence ID" value="SHK75508.1"/>
    <property type="molecule type" value="Genomic_DNA"/>
</dbReference>
<dbReference type="STRING" id="1055723.SAMN05216293_1866"/>
<gene>
    <name evidence="3" type="ORF">SAMN04487891_107139</name>
    <name evidence="4" type="ORF">SAMN05216293_1866</name>
</gene>
<comment type="caution">
    <text evidence="4">The sequence shown here is derived from an EMBL/GenBank/DDBJ whole genome shotgun (WGS) entry which is preliminary data.</text>
</comment>
<dbReference type="OrthoDB" id="1400405at2"/>
<keyword evidence="6" id="KW-1185">Reference proteome</keyword>
<dbReference type="Proteomes" id="UP000198940">
    <property type="component" value="Unassembled WGS sequence"/>
</dbReference>
<dbReference type="Gene3D" id="2.160.20.10">
    <property type="entry name" value="Single-stranded right-handed beta-helix, Pectin lyase-like"/>
    <property type="match status" value="2"/>
</dbReference>
<keyword evidence="2" id="KW-0732">Signal</keyword>
<evidence type="ECO:0000313" key="6">
    <source>
        <dbReference type="Proteomes" id="UP000198940"/>
    </source>
</evidence>
<feature type="chain" id="PRO_5009921546" evidence="2">
    <location>
        <begin position="26"/>
        <end position="707"/>
    </location>
</feature>
<dbReference type="SUPFAM" id="SSF51126">
    <property type="entry name" value="Pectin lyase-like"/>
    <property type="match status" value="2"/>
</dbReference>
<dbReference type="SMART" id="SM00710">
    <property type="entry name" value="PbH1"/>
    <property type="match status" value="8"/>
</dbReference>
<sequence length="707" mass="75574">MQQMNTPKLLLYFLLLLLFTHTTMVSCSKDEAFIDLVGLDEDKDGTDQDGNGSENPDQGGEDPDPGNGDDGSQDGNNGTDFDSSEGLKISTTPCDFTLNGVEANATVEIDCRMDLGGQTITLPAGVALTFKGGEIINGTLNFSGQGVIDGNLLNKDLTIGGDVRLSDPVFQFYPERWDIVQGNVDMQRAKDNSLGIQEAVDLVHSLSGSTFEIDALDAFFYGKDVYNYNIVMPSNFYLKMTDNTHLRTFPSVDEYSTFLIMIQGVENVRVSGGYLHGDRDLYNTMDNLPRSHTMKIKTGVNVVIENVHMSNATQDGLAIESNRFAYDPNYVGSNNILIKNCVFDSNRRINLTITDGHNITVEGCTFIDGGINTSKSNSSAPSCNLNIEPLRGRDGAGNLVEYQKVENVTIRNNKQYVRNIAEQPNAGGFLVSHGYGPIIVENNEMIDSGISFHTVNGVIIRNNTITGAGISAGSAETFDREDFVYGNEVTGNNVTSKGTALNISGNGVTASNNHLEGVVGIALGAGSTDRSRGASNVEISGNYIQASSRGIISHNTMHNVLVDNNEISMMTGANFAFALNNEWSNASSSANFVISNNSVSGNKSNSTTGAPPSLLGANSIDFIDNNSGDIQINGGSRMKISGNHIDANIGEDGILFGADAPNSTVADNSITIYPSRTPLNVECITQANGVSLSSSVNISSNNTCTEQ</sequence>
<organism evidence="4 5">
    <name type="scientific">Flagellimonas taeanensis</name>
    <dbReference type="NCBI Taxonomy" id="1005926"/>
    <lineage>
        <taxon>Bacteria</taxon>
        <taxon>Pseudomonadati</taxon>
        <taxon>Bacteroidota</taxon>
        <taxon>Flavobacteriia</taxon>
        <taxon>Flavobacteriales</taxon>
        <taxon>Flavobacteriaceae</taxon>
        <taxon>Flagellimonas</taxon>
    </lineage>
</organism>
<feature type="signal peptide" evidence="2">
    <location>
        <begin position="1"/>
        <end position="25"/>
    </location>
</feature>
<proteinExistence type="predicted"/>
<dbReference type="Proteomes" id="UP000184031">
    <property type="component" value="Unassembled WGS sequence"/>
</dbReference>
<dbReference type="InterPro" id="IPR012334">
    <property type="entry name" value="Pectin_lyas_fold"/>
</dbReference>
<evidence type="ECO:0000313" key="3">
    <source>
        <dbReference type="EMBL" id="SFC21284.1"/>
    </source>
</evidence>
<dbReference type="EMBL" id="FOKU01000007">
    <property type="protein sequence ID" value="SFC21284.1"/>
    <property type="molecule type" value="Genomic_DNA"/>
</dbReference>
<evidence type="ECO:0000313" key="4">
    <source>
        <dbReference type="EMBL" id="SHK75508.1"/>
    </source>
</evidence>
<feature type="region of interest" description="Disordered" evidence="1">
    <location>
        <begin position="43"/>
        <end position="86"/>
    </location>
</feature>
<evidence type="ECO:0000256" key="2">
    <source>
        <dbReference type="SAM" id="SignalP"/>
    </source>
</evidence>
<dbReference type="RefSeq" id="WP_072879115.1">
    <property type="nucleotide sequence ID" value="NZ_FOKU01000007.1"/>
</dbReference>
<accession>A0A1M6V246</accession>